<sequence length="123" mass="13224">MKPKQWKVSLLALIVICFTGCGKDKDSPAPEPPPGNGGGEVTEENVSYTNFVGSLLQSKCSSCHTGSGPGTSQWMFSGYNSVKDNLARINDVVIVRKVMPQNGSLSNRELNLLRAWVDKGGPQ</sequence>
<gene>
    <name evidence="2" type="ORF">ACFOET_14885</name>
</gene>
<name>A0ABV7JS30_9SPHI</name>
<dbReference type="Proteomes" id="UP001595526">
    <property type="component" value="Unassembled WGS sequence"/>
</dbReference>
<evidence type="ECO:0000313" key="2">
    <source>
        <dbReference type="EMBL" id="MFC3198906.1"/>
    </source>
</evidence>
<protein>
    <recommendedName>
        <fullName evidence="4">Cytochrome c domain-containing protein</fullName>
    </recommendedName>
</protein>
<dbReference type="SUPFAM" id="SSF46626">
    <property type="entry name" value="Cytochrome c"/>
    <property type="match status" value="1"/>
</dbReference>
<dbReference type="RefSeq" id="WP_379024014.1">
    <property type="nucleotide sequence ID" value="NZ_JBHRTA010000038.1"/>
</dbReference>
<feature type="region of interest" description="Disordered" evidence="1">
    <location>
        <begin position="23"/>
        <end position="43"/>
    </location>
</feature>
<dbReference type="EMBL" id="JBHRTA010000038">
    <property type="protein sequence ID" value="MFC3198906.1"/>
    <property type="molecule type" value="Genomic_DNA"/>
</dbReference>
<organism evidence="2 3">
    <name type="scientific">Parapedobacter deserti</name>
    <dbReference type="NCBI Taxonomy" id="1912957"/>
    <lineage>
        <taxon>Bacteria</taxon>
        <taxon>Pseudomonadati</taxon>
        <taxon>Bacteroidota</taxon>
        <taxon>Sphingobacteriia</taxon>
        <taxon>Sphingobacteriales</taxon>
        <taxon>Sphingobacteriaceae</taxon>
        <taxon>Parapedobacter</taxon>
    </lineage>
</organism>
<reference evidence="3" key="1">
    <citation type="journal article" date="2019" name="Int. J. Syst. Evol. Microbiol.">
        <title>The Global Catalogue of Microorganisms (GCM) 10K type strain sequencing project: providing services to taxonomists for standard genome sequencing and annotation.</title>
        <authorList>
            <consortium name="The Broad Institute Genomics Platform"/>
            <consortium name="The Broad Institute Genome Sequencing Center for Infectious Disease"/>
            <person name="Wu L."/>
            <person name="Ma J."/>
        </authorList>
    </citation>
    <scope>NUCLEOTIDE SEQUENCE [LARGE SCALE GENOMIC DNA]</scope>
    <source>
        <strain evidence="3">KCTC 52416</strain>
    </source>
</reference>
<evidence type="ECO:0008006" key="4">
    <source>
        <dbReference type="Google" id="ProtNLM"/>
    </source>
</evidence>
<dbReference type="InterPro" id="IPR036909">
    <property type="entry name" value="Cyt_c-like_dom_sf"/>
</dbReference>
<evidence type="ECO:0000313" key="3">
    <source>
        <dbReference type="Proteomes" id="UP001595526"/>
    </source>
</evidence>
<evidence type="ECO:0000256" key="1">
    <source>
        <dbReference type="SAM" id="MobiDB-lite"/>
    </source>
</evidence>
<proteinExistence type="predicted"/>
<accession>A0ABV7JS30</accession>
<keyword evidence="3" id="KW-1185">Reference proteome</keyword>
<comment type="caution">
    <text evidence="2">The sequence shown here is derived from an EMBL/GenBank/DDBJ whole genome shotgun (WGS) entry which is preliminary data.</text>
</comment>